<dbReference type="InterPro" id="IPR003594">
    <property type="entry name" value="HATPase_dom"/>
</dbReference>
<evidence type="ECO:0000256" key="3">
    <source>
        <dbReference type="SAM" id="Phobius"/>
    </source>
</evidence>
<keyword evidence="2" id="KW-0902">Two-component regulatory system</keyword>
<dbReference type="Pfam" id="PF02518">
    <property type="entry name" value="HATPase_c"/>
    <property type="match status" value="1"/>
</dbReference>
<protein>
    <recommendedName>
        <fullName evidence="4">Histidine kinase domain-containing protein</fullName>
    </recommendedName>
</protein>
<keyword evidence="1" id="KW-0808">Transferase</keyword>
<keyword evidence="6" id="KW-1185">Reference proteome</keyword>
<dbReference type="PANTHER" id="PTHR34220:SF7">
    <property type="entry name" value="SENSOR HISTIDINE KINASE YPDA"/>
    <property type="match status" value="1"/>
</dbReference>
<dbReference type="STRING" id="796943.HMPREF9625_00700"/>
<proteinExistence type="predicted"/>
<keyword evidence="3" id="KW-0472">Membrane</keyword>
<reference evidence="5" key="1">
    <citation type="submission" date="2011-08" db="EMBL/GenBank/DDBJ databases">
        <authorList>
            <consortium name="The Broad Institute Genome Sequencing Platform"/>
            <person name="Earl A."/>
            <person name="Ward D."/>
            <person name="Feldgarden M."/>
            <person name="Gevers D."/>
            <person name="Sizova M."/>
            <person name="Hazen A."/>
            <person name="Epstein S."/>
            <person name="Young S.K."/>
            <person name="Zeng Q."/>
            <person name="Gargeya S."/>
            <person name="Fitzgerald M."/>
            <person name="Haas B."/>
            <person name="Abouelleil A."/>
            <person name="Alvarado L."/>
            <person name="Arachchi H.M."/>
            <person name="Berlin A."/>
            <person name="Brown A."/>
            <person name="Chapman S.B."/>
            <person name="Chen Z."/>
            <person name="Dunbar C."/>
            <person name="Freedman E."/>
            <person name="Gearin G."/>
            <person name="Gellesch M."/>
            <person name="Goldberg J."/>
            <person name="Griggs A."/>
            <person name="Gujja S."/>
            <person name="Heiman D."/>
            <person name="Howarth C."/>
            <person name="Larson L."/>
            <person name="Lui A."/>
            <person name="MacDonald P.J.P."/>
            <person name="Montmayeur A."/>
            <person name="Murphy C."/>
            <person name="Neiman D."/>
            <person name="Pearson M."/>
            <person name="Priest M."/>
            <person name="Roberts A."/>
            <person name="Saif S."/>
            <person name="Shea T."/>
            <person name="Shenoy N."/>
            <person name="Sisk P."/>
            <person name="Stolte C."/>
            <person name="Sykes S."/>
            <person name="Wortman J."/>
            <person name="Nusbaum C."/>
            <person name="Birren B."/>
        </authorList>
    </citation>
    <scope>NUCLEOTIDE SEQUENCE</scope>
    <source>
        <strain evidence="5">ACB1</strain>
    </source>
</reference>
<dbReference type="SUPFAM" id="SSF55874">
    <property type="entry name" value="ATPase domain of HSP90 chaperone/DNA topoisomerase II/histidine kinase"/>
    <property type="match status" value="1"/>
</dbReference>
<feature type="transmembrane region" description="Helical" evidence="3">
    <location>
        <begin position="68"/>
        <end position="86"/>
    </location>
</feature>
<dbReference type="GO" id="GO:0016020">
    <property type="term" value="C:membrane"/>
    <property type="evidence" value="ECO:0007669"/>
    <property type="project" value="InterPro"/>
</dbReference>
<evidence type="ECO:0000256" key="1">
    <source>
        <dbReference type="ARBA" id="ARBA00022777"/>
    </source>
</evidence>
<feature type="domain" description="Histidine kinase" evidence="4">
    <location>
        <begin position="121"/>
        <end position="364"/>
    </location>
</feature>
<dbReference type="PROSITE" id="PS50109">
    <property type="entry name" value="HIS_KIN"/>
    <property type="match status" value="1"/>
</dbReference>
<dbReference type="PANTHER" id="PTHR34220">
    <property type="entry name" value="SENSOR HISTIDINE KINASE YPDA"/>
    <property type="match status" value="1"/>
</dbReference>
<comment type="caution">
    <text evidence="5">The sequence shown here is derived from an EMBL/GenBank/DDBJ whole genome shotgun (WGS) entry which is preliminary data.</text>
</comment>
<dbReference type="SMART" id="SM00387">
    <property type="entry name" value="HATPase_c"/>
    <property type="match status" value="1"/>
</dbReference>
<evidence type="ECO:0000313" key="6">
    <source>
        <dbReference type="Proteomes" id="UP000018461"/>
    </source>
</evidence>
<dbReference type="PATRIC" id="fig|796943.3.peg.1101"/>
<dbReference type="InterPro" id="IPR010559">
    <property type="entry name" value="Sig_transdc_His_kin_internal"/>
</dbReference>
<dbReference type="Pfam" id="PF06580">
    <property type="entry name" value="His_kinase"/>
    <property type="match status" value="1"/>
</dbReference>
<gene>
    <name evidence="5" type="ORF">HMPREF9625_00700</name>
</gene>
<dbReference type="HOGENOM" id="CLU_443333_0_0_9"/>
<evidence type="ECO:0000256" key="2">
    <source>
        <dbReference type="ARBA" id="ARBA00023012"/>
    </source>
</evidence>
<dbReference type="Gene3D" id="3.30.565.10">
    <property type="entry name" value="Histidine kinase-like ATPase, C-terminal domain"/>
    <property type="match status" value="1"/>
</dbReference>
<dbReference type="EMBL" id="AFZC02000003">
    <property type="protein sequence ID" value="EHL11870.1"/>
    <property type="molecule type" value="Genomic_DNA"/>
</dbReference>
<dbReference type="InterPro" id="IPR036890">
    <property type="entry name" value="HATPase_C_sf"/>
</dbReference>
<dbReference type="RefSeq" id="WP_009534561.1">
    <property type="nucleotide sequence ID" value="NZ_KE148312.1"/>
</dbReference>
<keyword evidence="3" id="KW-0812">Transmembrane</keyword>
<dbReference type="AlphaFoldDB" id="G9WMW7"/>
<keyword evidence="1" id="KW-0418">Kinase</keyword>
<dbReference type="InterPro" id="IPR050640">
    <property type="entry name" value="Bact_2-comp_sensor_kinase"/>
</dbReference>
<keyword evidence="3" id="KW-1133">Transmembrane helix</keyword>
<organism evidence="5 6">
    <name type="scientific">Oribacterium parvum ACB1</name>
    <dbReference type="NCBI Taxonomy" id="796943"/>
    <lineage>
        <taxon>Bacteria</taxon>
        <taxon>Bacillati</taxon>
        <taxon>Bacillota</taxon>
        <taxon>Clostridia</taxon>
        <taxon>Lachnospirales</taxon>
        <taxon>Lachnospiraceae</taxon>
        <taxon>Oribacterium</taxon>
    </lineage>
</organism>
<dbReference type="Proteomes" id="UP000018461">
    <property type="component" value="Unassembled WGS sequence"/>
</dbReference>
<accession>G9WMW7</accession>
<dbReference type="InterPro" id="IPR005467">
    <property type="entry name" value="His_kinase_dom"/>
</dbReference>
<evidence type="ECO:0000259" key="4">
    <source>
        <dbReference type="PROSITE" id="PS50109"/>
    </source>
</evidence>
<feature type="transmembrane region" description="Helical" evidence="3">
    <location>
        <begin position="36"/>
        <end position="56"/>
    </location>
</feature>
<dbReference type="GO" id="GO:0000155">
    <property type="term" value="F:phosphorelay sensor kinase activity"/>
    <property type="evidence" value="ECO:0007669"/>
    <property type="project" value="InterPro"/>
</dbReference>
<evidence type="ECO:0000313" key="5">
    <source>
        <dbReference type="EMBL" id="EHL11870.1"/>
    </source>
</evidence>
<reference evidence="5" key="2">
    <citation type="submission" date="2013-03" db="EMBL/GenBank/DDBJ databases">
        <title>The Genome Sequence of Oribacterium sp. ACB1.</title>
        <authorList>
            <consortium name="The Broad Institute Genomics Platform"/>
            <consortium name="The Broad Institute Genome Sequencing Center for Infectious Disease"/>
            <person name="Earl A."/>
            <person name="Ward D."/>
            <person name="Feldgarden M."/>
            <person name="Gevers D."/>
            <person name="Sizova M."/>
            <person name="Hazen A."/>
            <person name="Epstein S."/>
            <person name="Walker B."/>
            <person name="Young S."/>
            <person name="Zeng Q."/>
            <person name="Gargeya S."/>
            <person name="Fitzgerald M."/>
            <person name="Haas B."/>
            <person name="Abouelleil A."/>
            <person name="Allen A.W."/>
            <person name="Alvarado L."/>
            <person name="Arachchi H.M."/>
            <person name="Berlin A.M."/>
            <person name="Chapman S.B."/>
            <person name="Gainer-Dewar J."/>
            <person name="Goldberg J."/>
            <person name="Griggs A."/>
            <person name="Gujja S."/>
            <person name="Hansen M."/>
            <person name="Howarth C."/>
            <person name="Imamovic A."/>
            <person name="Ireland A."/>
            <person name="Larimer J."/>
            <person name="McCowan C."/>
            <person name="Murphy C."/>
            <person name="Pearson M."/>
            <person name="Poon T.W."/>
            <person name="Priest M."/>
            <person name="Roberts A."/>
            <person name="Saif S."/>
            <person name="Shea T."/>
            <person name="Sisk P."/>
            <person name="Sykes S."/>
            <person name="Wortman J."/>
            <person name="Nusbaum C."/>
            <person name="Birren B."/>
        </authorList>
    </citation>
    <scope>NUCLEOTIDE SEQUENCE [LARGE SCALE GENOMIC DNA]</scope>
    <source>
        <strain evidence="5">ACB1</strain>
    </source>
</reference>
<name>G9WMW7_9FIRM</name>
<sequence length="616" mass="70781">MKIGANKTEYKSESGQGLVRAEKNGRSSLSSRLLRLYALTLALFLLSIFIIYLLLATGGSFFQTGMKLLLLGLLCLCILTLAYFYYDVLRPYKTYQSTLRRVLEGYSEVQELQELSVYLTEESHEEYHYISEILSANKIIEEGEKLAYIQNLQNQMNPHFLYNILENIRSESLLNGLESVANMAELLGDFYRYTISQEDNFVSLKEELDNAEVYFQIQRFRFSKKLELKVKVQENLLSLKVPRILLQPIVENSIVHGLEGRESGGKVEISISRSNQHVYIQVSDDGIGIEEEKLRQINEDLRNIRRGFQGGVVGKGGMGKAGMGVSLLNIQERIHLLYGREYGLYLQSLENSGTDVCMVLPRELSVKQEEESFISESLDLLSEEENALIINTISTKEPEKEELLFALELYLSEGNHFTVENLSFQLFSGESLLFLALDKPIPKDLVSAFNDEKELYYGCVKSYESMMKTVPKVWMTGDGSSLIEGQTVLSNLFVYQPEYPHFLLRNKELIAEYKDLFPELSKEIPFREQVENLEEKQRILVEIMKGMIAGARVFALWEVHLAKKDEEELYAYIEKWKKEGYAFLFFSSEPSDAQKPCERLGIWKEKRILKVITNSL</sequence>